<comment type="caution">
    <text evidence="3">The sequence shown here is derived from an EMBL/GenBank/DDBJ whole genome shotgun (WGS) entry which is preliminary data.</text>
</comment>
<dbReference type="Proteomes" id="UP000321525">
    <property type="component" value="Unassembled WGS sequence"/>
</dbReference>
<evidence type="ECO:0000256" key="1">
    <source>
        <dbReference type="SAM" id="Phobius"/>
    </source>
</evidence>
<keyword evidence="1" id="KW-1133">Transmembrane helix</keyword>
<name>A0A5C6Q2X8_9GAMM</name>
<evidence type="ECO:0000313" key="3">
    <source>
        <dbReference type="EMBL" id="TWX63132.1"/>
    </source>
</evidence>
<keyword evidence="1" id="KW-0472">Membrane</keyword>
<dbReference type="AlphaFoldDB" id="A0A5C6Q2X8"/>
<evidence type="ECO:0000313" key="2">
    <source>
        <dbReference type="EMBL" id="TWX59130.1"/>
    </source>
</evidence>
<organism evidence="3 5">
    <name type="scientific">Colwellia hornerae</name>
    <dbReference type="NCBI Taxonomy" id="89402"/>
    <lineage>
        <taxon>Bacteria</taxon>
        <taxon>Pseudomonadati</taxon>
        <taxon>Pseudomonadota</taxon>
        <taxon>Gammaproteobacteria</taxon>
        <taxon>Alteromonadales</taxon>
        <taxon>Colwelliaceae</taxon>
        <taxon>Colwellia</taxon>
    </lineage>
</organism>
<proteinExistence type="predicted"/>
<dbReference type="RefSeq" id="WP_146799573.1">
    <property type="nucleotide sequence ID" value="NZ_VOLP01000013.1"/>
</dbReference>
<reference evidence="3 5" key="1">
    <citation type="submission" date="2019-07" db="EMBL/GenBank/DDBJ databases">
        <title>Genomes of sea-ice associated Colwellia species.</title>
        <authorList>
            <person name="Bowman J.P."/>
        </authorList>
    </citation>
    <scope>NUCLEOTIDE SEQUENCE [LARGE SCALE GENOMIC DNA]</scope>
    <source>
        <strain evidence="2 4">ACAM 607</strain>
        <strain evidence="3 5">IC036</strain>
    </source>
</reference>
<keyword evidence="1" id="KW-0812">Transmembrane</keyword>
<sequence>MAPIGEKILFIVILIVSMSISLPSYGQQTKVDYYQSDNITNAIPYFDNRFKIDAQLEEITLLFYRKSGTPPIILVRPDGTKIKINNLPKDTVTWFDDRTFDLITIKNPMPGPWQAIGDILPQSHIMVVTEVTIKVDPLPEVILSGETLKIEGHLYNGAQAIDDPLFRDVIKLNVDFFSTNNSAYDNFGAEPIKMAQFRDDGRELDEHANDGMFTGEFELVFAPGEWLPIYSVIMPMATRQLRQKPIILQKTPISISVERVMEVGQFHQVSFAIDPTYVDADSVLFQGKVIFPDRQEVPFSIMEGKGNVRTYQLAYTESGVHRIQVSVFGKTINGREFRLVLEQFTFNAESKDGLVMPTINAKGEIALPHSKTVDVVTTDKILLAEEKSRQLAIELQEAKVAQEMAKSEKDLQTYIIIAVANLGIVLLALLFYFISRRKKQKE</sequence>
<protein>
    <submittedName>
        <fullName evidence="3">TIGR03503 family protein</fullName>
    </submittedName>
</protein>
<keyword evidence="4" id="KW-1185">Reference proteome</keyword>
<feature type="transmembrane region" description="Helical" evidence="1">
    <location>
        <begin position="414"/>
        <end position="434"/>
    </location>
</feature>
<dbReference type="OrthoDB" id="798937at2"/>
<gene>
    <name evidence="2" type="ORF">ESZ26_10435</name>
    <name evidence="3" type="ORF">ESZ27_17780</name>
</gene>
<evidence type="ECO:0000313" key="4">
    <source>
        <dbReference type="Proteomes" id="UP000321525"/>
    </source>
</evidence>
<dbReference type="EMBL" id="VOLQ01000052">
    <property type="protein sequence ID" value="TWX63132.1"/>
    <property type="molecule type" value="Genomic_DNA"/>
</dbReference>
<dbReference type="Proteomes" id="UP000321917">
    <property type="component" value="Unassembled WGS sequence"/>
</dbReference>
<evidence type="ECO:0000313" key="5">
    <source>
        <dbReference type="Proteomes" id="UP000321917"/>
    </source>
</evidence>
<dbReference type="InterPro" id="IPR020010">
    <property type="entry name" value="CHP03503"/>
</dbReference>
<dbReference type="EMBL" id="VOLR01000013">
    <property type="protein sequence ID" value="TWX59130.1"/>
    <property type="molecule type" value="Genomic_DNA"/>
</dbReference>
<dbReference type="NCBIfam" id="TIGR03503">
    <property type="entry name" value="TIGR03503 family protein"/>
    <property type="match status" value="1"/>
</dbReference>
<accession>A0A5C6Q2X8</accession>